<keyword evidence="4 7" id="KW-0732">Signal</keyword>
<dbReference type="GO" id="GO:0016139">
    <property type="term" value="P:glycoside catabolic process"/>
    <property type="evidence" value="ECO:0007669"/>
    <property type="project" value="TreeGrafter"/>
</dbReference>
<dbReference type="Gene3D" id="2.60.120.260">
    <property type="entry name" value="Galactose-binding domain-like"/>
    <property type="match status" value="1"/>
</dbReference>
<dbReference type="InterPro" id="IPR017853">
    <property type="entry name" value="GH"/>
</dbReference>
<dbReference type="EC" id="3.2.1.51" evidence="3"/>
<evidence type="ECO:0000256" key="7">
    <source>
        <dbReference type="SAM" id="SignalP"/>
    </source>
</evidence>
<protein>
    <recommendedName>
        <fullName evidence="3">alpha-L-fucosidase</fullName>
        <ecNumber evidence="3">3.2.1.51</ecNumber>
    </recommendedName>
</protein>
<name>A0A2D1U0P1_9SPHI</name>
<dbReference type="Pfam" id="PF01120">
    <property type="entry name" value="Alpha_L_fucos"/>
    <property type="match status" value="1"/>
</dbReference>
<evidence type="ECO:0000256" key="2">
    <source>
        <dbReference type="ARBA" id="ARBA00007951"/>
    </source>
</evidence>
<keyword evidence="6" id="KW-0326">Glycosidase</keyword>
<dbReference type="AlphaFoldDB" id="A0A2D1U0P1"/>
<dbReference type="Pfam" id="PF00754">
    <property type="entry name" value="F5_F8_type_C"/>
    <property type="match status" value="1"/>
</dbReference>
<feature type="domain" description="F5/8 type C" evidence="8">
    <location>
        <begin position="338"/>
        <end position="476"/>
    </location>
</feature>
<comment type="function">
    <text evidence="1">Alpha-L-fucosidase is responsible for hydrolyzing the alpha-1,6-linked fucose joined to the reducing-end N-acetylglucosamine of the carbohydrate moieties of glycoproteins.</text>
</comment>
<dbReference type="OrthoDB" id="107551at2"/>
<dbReference type="KEGG" id="pgs:CPT03_01110"/>
<dbReference type="InterPro" id="IPR016286">
    <property type="entry name" value="FUC_metazoa-typ"/>
</dbReference>
<feature type="chain" id="PRO_5013662494" description="alpha-L-fucosidase" evidence="7">
    <location>
        <begin position="24"/>
        <end position="479"/>
    </location>
</feature>
<feature type="signal peptide" evidence="7">
    <location>
        <begin position="1"/>
        <end position="23"/>
    </location>
</feature>
<dbReference type="Gene3D" id="3.20.20.80">
    <property type="entry name" value="Glycosidases"/>
    <property type="match status" value="1"/>
</dbReference>
<evidence type="ECO:0000256" key="4">
    <source>
        <dbReference type="ARBA" id="ARBA00022729"/>
    </source>
</evidence>
<evidence type="ECO:0000256" key="1">
    <source>
        <dbReference type="ARBA" id="ARBA00004071"/>
    </source>
</evidence>
<dbReference type="SUPFAM" id="SSF51445">
    <property type="entry name" value="(Trans)glycosidases"/>
    <property type="match status" value="1"/>
</dbReference>
<dbReference type="EMBL" id="CP024091">
    <property type="protein sequence ID" value="ATP55161.1"/>
    <property type="molecule type" value="Genomic_DNA"/>
</dbReference>
<dbReference type="Proteomes" id="UP000223749">
    <property type="component" value="Chromosome"/>
</dbReference>
<evidence type="ECO:0000256" key="5">
    <source>
        <dbReference type="ARBA" id="ARBA00022801"/>
    </source>
</evidence>
<dbReference type="InterPro" id="IPR008979">
    <property type="entry name" value="Galactose-bd-like_sf"/>
</dbReference>
<evidence type="ECO:0000256" key="6">
    <source>
        <dbReference type="ARBA" id="ARBA00023295"/>
    </source>
</evidence>
<dbReference type="GO" id="GO:0005764">
    <property type="term" value="C:lysosome"/>
    <property type="evidence" value="ECO:0007669"/>
    <property type="project" value="TreeGrafter"/>
</dbReference>
<accession>A0A2D1U0P1</accession>
<dbReference type="RefSeq" id="WP_099437115.1">
    <property type="nucleotide sequence ID" value="NZ_CP024091.1"/>
</dbReference>
<dbReference type="GO" id="GO:0006004">
    <property type="term" value="P:fucose metabolic process"/>
    <property type="evidence" value="ECO:0007669"/>
    <property type="project" value="InterPro"/>
</dbReference>
<evidence type="ECO:0000256" key="3">
    <source>
        <dbReference type="ARBA" id="ARBA00012662"/>
    </source>
</evidence>
<gene>
    <name evidence="9" type="ORF">CPT03_01110</name>
</gene>
<sequence>MKLIKTYSAAALCSLLFTANSYAQSSVAAPKPYGAVPNKNQYAWQQMEYYMFIHFGPNTFTDKEWGHGDEDPKVFNPKKLDARQWARTAKNAGMKAIIITAKHHDGFCLWPSKFSTHTVRESAWKDGKGDVLKELSAACKEYGLKFGVYLSPWDRNHPEYGTPKYNDVFANTLNEVLSNYGSVFEQWFDGANGGEKKQVYDWPKFYSVVRKNQPQAVIFSDIGPDIRWMGNERGVAGETNWSTLNTDGFGVGAAAPEGKVLNTGNENGKYWIPAEVDVSIRPGWFYSASTDDQVKTLDQLESIYNTSVGRNSNLLLNVPVNRDGLIHPTDSTRLMEFKKYLDAAYKTDLAKGKKVTASSFRGKDKKFAAQNLTDGNAETYWTTDDQVKNAVITIDLGKETELNRIVLQEYIKLGQRVKSFSVEYLEGSEFKTLDTQTTIGRKRILVFPTVKTSKIRVNILDANACPVLSSVQLYKAPDL</sequence>
<dbReference type="PANTHER" id="PTHR10030">
    <property type="entry name" value="ALPHA-L-FUCOSIDASE"/>
    <property type="match status" value="1"/>
</dbReference>
<dbReference type="InterPro" id="IPR000421">
    <property type="entry name" value="FA58C"/>
</dbReference>
<dbReference type="SUPFAM" id="SSF49785">
    <property type="entry name" value="Galactose-binding domain-like"/>
    <property type="match status" value="1"/>
</dbReference>
<evidence type="ECO:0000313" key="10">
    <source>
        <dbReference type="Proteomes" id="UP000223749"/>
    </source>
</evidence>
<dbReference type="InterPro" id="IPR057739">
    <property type="entry name" value="Glyco_hydro_29_N"/>
</dbReference>
<organism evidence="9 10">
    <name type="scientific">Pedobacter ginsengisoli</name>
    <dbReference type="NCBI Taxonomy" id="363852"/>
    <lineage>
        <taxon>Bacteria</taxon>
        <taxon>Pseudomonadati</taxon>
        <taxon>Bacteroidota</taxon>
        <taxon>Sphingobacteriia</taxon>
        <taxon>Sphingobacteriales</taxon>
        <taxon>Sphingobacteriaceae</taxon>
        <taxon>Pedobacter</taxon>
    </lineage>
</organism>
<evidence type="ECO:0000259" key="8">
    <source>
        <dbReference type="PROSITE" id="PS50022"/>
    </source>
</evidence>
<proteinExistence type="inferred from homology"/>
<keyword evidence="10" id="KW-1185">Reference proteome</keyword>
<reference evidence="9 10" key="1">
    <citation type="submission" date="2017-10" db="EMBL/GenBank/DDBJ databases">
        <title>Whole genome of Pedobacter ginsengisoli T01R-27 isolated from tomato rhizosphere.</title>
        <authorList>
            <person name="Weon H.-Y."/>
            <person name="Lee S.A."/>
            <person name="Sang M.K."/>
            <person name="Song J."/>
        </authorList>
    </citation>
    <scope>NUCLEOTIDE SEQUENCE [LARGE SCALE GENOMIC DNA]</scope>
    <source>
        <strain evidence="9 10">T01R-27</strain>
    </source>
</reference>
<dbReference type="PRINTS" id="PR00741">
    <property type="entry name" value="GLHYDRLASE29"/>
</dbReference>
<evidence type="ECO:0000313" key="9">
    <source>
        <dbReference type="EMBL" id="ATP55161.1"/>
    </source>
</evidence>
<dbReference type="PANTHER" id="PTHR10030:SF37">
    <property type="entry name" value="ALPHA-L-FUCOSIDASE-RELATED"/>
    <property type="match status" value="1"/>
</dbReference>
<dbReference type="SMR" id="A0A2D1U0P1"/>
<dbReference type="GO" id="GO:0004560">
    <property type="term" value="F:alpha-L-fucosidase activity"/>
    <property type="evidence" value="ECO:0007669"/>
    <property type="project" value="InterPro"/>
</dbReference>
<keyword evidence="5 9" id="KW-0378">Hydrolase</keyword>
<comment type="similarity">
    <text evidence="2">Belongs to the glycosyl hydrolase 29 family.</text>
</comment>
<dbReference type="FunFam" id="3.20.20.80:FF:000052">
    <property type="entry name" value="Putative alpha-L-fucosidase 1"/>
    <property type="match status" value="1"/>
</dbReference>
<dbReference type="PROSITE" id="PS50022">
    <property type="entry name" value="FA58C_3"/>
    <property type="match status" value="1"/>
</dbReference>
<dbReference type="SMART" id="SM00812">
    <property type="entry name" value="Alpha_L_fucos"/>
    <property type="match status" value="1"/>
</dbReference>
<dbReference type="InterPro" id="IPR000933">
    <property type="entry name" value="Glyco_hydro_29"/>
</dbReference>